<evidence type="ECO:0000313" key="6">
    <source>
        <dbReference type="EMBL" id="CAL4804813.1"/>
    </source>
</evidence>
<evidence type="ECO:0000256" key="2">
    <source>
        <dbReference type="SAM" id="MobiDB-lite"/>
    </source>
</evidence>
<sequence length="813" mass="91689">MATSSVGGAGKESEGVDFKYPSWDGDWAKWQDYQLRVELKADGMKQEDLPLLGPRLASNLTGRAFEAIVEINRTELKKENGHKYLLSFLEKTHGKEKIDLLGEALQEFFVKKDVYRRDFEELSDYEPRFKAMIRRLDKALKESGAEGKMPSEVYGWYLVNNYMRMEPSDVANIRGRSESYKHTDILAALHRMWSGGGLAAKDSETKKKKKESNGHAMVVEDEDMVEEEVFLANEDDELAVWYDESLSAFIDDPEDDEVLANFRDARRALGQARTSRGFYPVKDPNLNRGSGFATSKGRGKGRGFNRDNQFADKICMRCGKKGHIARTCPQKGSGSDRPPAASSIGFVGVVMEQVQWDDQPRLIGSVDAPPFHRGMAILDSGASDNVIGVNTLQELADVFAELGYDVSQTIEVDRKMHKSFVYGSDHTSTALGLAHFEVGISGYRIPLSVHVVEGNTPLLLSAKFMYDMKMDVNFREGVAVVHALSDESMQLVRGPGGHLMLPITAFQMNETSPDCATPLTAEKSEPASCDQDVLKEHGAIQKGAQSNHTRVESILFMLRAGEFRLVRTCHRNLGHPGQESFLRLLRDAGADQKIIDVAKTFTCRECLLRGRRSPTRYVDISQDDLSELQKAIDMEENRPHFRAFSKKSLAELQRPLEERVPIELGNLEMTSGRQKGKLYKNIFEDRSYNDWVVAHTKNLDQASSHMKGYVIYLQRRLIQEQGLEGKEDLLPQSTPMKTEKGYKNSKSEPLGKDQSHHQEEDDGMSQWSRIEDLEQDITELRQNGVNLYQRMSQMEGTMNQILIAIQTMSVKEQ</sequence>
<feature type="compositionally biased region" description="Basic and acidic residues" evidence="2">
    <location>
        <begin position="737"/>
        <end position="759"/>
    </location>
</feature>
<evidence type="ECO:0000313" key="4">
    <source>
        <dbReference type="EMBL" id="CAI4017501.1"/>
    </source>
</evidence>
<dbReference type="EMBL" id="CAMXCT030006639">
    <property type="protein sequence ID" value="CAL4804813.1"/>
    <property type="molecule type" value="Genomic_DNA"/>
</dbReference>
<reference evidence="4" key="1">
    <citation type="submission" date="2022-10" db="EMBL/GenBank/DDBJ databases">
        <authorList>
            <person name="Chen Y."/>
            <person name="Dougan E. K."/>
            <person name="Chan C."/>
            <person name="Rhodes N."/>
            <person name="Thang M."/>
        </authorList>
    </citation>
    <scope>NUCLEOTIDE SEQUENCE</scope>
</reference>
<dbReference type="GO" id="GO:0006508">
    <property type="term" value="P:proteolysis"/>
    <property type="evidence" value="ECO:0007669"/>
    <property type="project" value="InterPro"/>
</dbReference>
<feature type="region of interest" description="Disordered" evidence="2">
    <location>
        <begin position="724"/>
        <end position="765"/>
    </location>
</feature>
<keyword evidence="7" id="KW-1185">Reference proteome</keyword>
<dbReference type="GO" id="GO:0004190">
    <property type="term" value="F:aspartic-type endopeptidase activity"/>
    <property type="evidence" value="ECO:0007669"/>
    <property type="project" value="InterPro"/>
</dbReference>
<dbReference type="InterPro" id="IPR001878">
    <property type="entry name" value="Znf_CCHC"/>
</dbReference>
<dbReference type="SMART" id="SM00343">
    <property type="entry name" value="ZnF_C2HC"/>
    <property type="match status" value="1"/>
</dbReference>
<dbReference type="Gene3D" id="4.10.60.10">
    <property type="entry name" value="Zinc finger, CCHC-type"/>
    <property type="match status" value="1"/>
</dbReference>
<dbReference type="Proteomes" id="UP001152797">
    <property type="component" value="Unassembled WGS sequence"/>
</dbReference>
<proteinExistence type="predicted"/>
<protein>
    <submittedName>
        <fullName evidence="6">CCHC-type domain-containing protein</fullName>
    </submittedName>
</protein>
<reference evidence="5" key="2">
    <citation type="submission" date="2024-04" db="EMBL/GenBank/DDBJ databases">
        <authorList>
            <person name="Chen Y."/>
            <person name="Shah S."/>
            <person name="Dougan E. K."/>
            <person name="Thang M."/>
            <person name="Chan C."/>
        </authorList>
    </citation>
    <scope>NUCLEOTIDE SEQUENCE [LARGE SCALE GENOMIC DNA]</scope>
</reference>
<keyword evidence="1" id="KW-0479">Metal-binding</keyword>
<dbReference type="SUPFAM" id="SSF57756">
    <property type="entry name" value="Retrovirus zinc finger-like domains"/>
    <property type="match status" value="1"/>
</dbReference>
<name>A0A9P1GMD2_9DINO</name>
<evidence type="ECO:0000313" key="7">
    <source>
        <dbReference type="Proteomes" id="UP001152797"/>
    </source>
</evidence>
<keyword evidence="1" id="KW-0862">Zinc</keyword>
<dbReference type="GO" id="GO:0008270">
    <property type="term" value="F:zinc ion binding"/>
    <property type="evidence" value="ECO:0007669"/>
    <property type="project" value="UniProtKB-KW"/>
</dbReference>
<feature type="domain" description="CCHC-type" evidence="3">
    <location>
        <begin position="315"/>
        <end position="330"/>
    </location>
</feature>
<dbReference type="GO" id="GO:0003676">
    <property type="term" value="F:nucleic acid binding"/>
    <property type="evidence" value="ECO:0007669"/>
    <property type="project" value="InterPro"/>
</dbReference>
<evidence type="ECO:0000259" key="3">
    <source>
        <dbReference type="PROSITE" id="PS50158"/>
    </source>
</evidence>
<dbReference type="EMBL" id="CAMXCT010006639">
    <property type="protein sequence ID" value="CAI4017501.1"/>
    <property type="molecule type" value="Genomic_DNA"/>
</dbReference>
<dbReference type="InterPro" id="IPR036875">
    <property type="entry name" value="Znf_CCHC_sf"/>
</dbReference>
<accession>A0A9P1GMD2</accession>
<comment type="caution">
    <text evidence="4">The sequence shown here is derived from an EMBL/GenBank/DDBJ whole genome shotgun (WGS) entry which is preliminary data.</text>
</comment>
<dbReference type="Gene3D" id="2.40.70.10">
    <property type="entry name" value="Acid Proteases"/>
    <property type="match status" value="1"/>
</dbReference>
<keyword evidence="1" id="KW-0863">Zinc-finger</keyword>
<dbReference type="InterPro" id="IPR001969">
    <property type="entry name" value="Aspartic_peptidase_AS"/>
</dbReference>
<evidence type="ECO:0000313" key="5">
    <source>
        <dbReference type="EMBL" id="CAL1170876.1"/>
    </source>
</evidence>
<dbReference type="InterPro" id="IPR021109">
    <property type="entry name" value="Peptidase_aspartic_dom_sf"/>
</dbReference>
<dbReference type="PROSITE" id="PS50158">
    <property type="entry name" value="ZF_CCHC"/>
    <property type="match status" value="1"/>
</dbReference>
<gene>
    <name evidence="4" type="ORF">C1SCF055_LOCUS42141</name>
</gene>
<organism evidence="4">
    <name type="scientific">Cladocopium goreaui</name>
    <dbReference type="NCBI Taxonomy" id="2562237"/>
    <lineage>
        <taxon>Eukaryota</taxon>
        <taxon>Sar</taxon>
        <taxon>Alveolata</taxon>
        <taxon>Dinophyceae</taxon>
        <taxon>Suessiales</taxon>
        <taxon>Symbiodiniaceae</taxon>
        <taxon>Cladocopium</taxon>
    </lineage>
</organism>
<dbReference type="PROSITE" id="PS00141">
    <property type="entry name" value="ASP_PROTEASE"/>
    <property type="match status" value="1"/>
</dbReference>
<dbReference type="AlphaFoldDB" id="A0A9P1GMD2"/>
<evidence type="ECO:0000256" key="1">
    <source>
        <dbReference type="PROSITE-ProRule" id="PRU00047"/>
    </source>
</evidence>
<dbReference type="EMBL" id="CAMXCT020006639">
    <property type="protein sequence ID" value="CAL1170876.1"/>
    <property type="molecule type" value="Genomic_DNA"/>
</dbReference>